<gene>
    <name evidence="1" type="ORF">A9W98_16700</name>
</gene>
<evidence type="ECO:0000313" key="2">
    <source>
        <dbReference type="Proteomes" id="UP000093757"/>
    </source>
</evidence>
<dbReference type="RefSeq" id="WP_065133669.1">
    <property type="nucleotide sequence ID" value="NZ_MAEM01000222.1"/>
</dbReference>
<dbReference type="Proteomes" id="UP000093757">
    <property type="component" value="Unassembled WGS sequence"/>
</dbReference>
<dbReference type="EMBL" id="MAEM01000222">
    <property type="protein sequence ID" value="OBS02098.1"/>
    <property type="molecule type" value="Genomic_DNA"/>
</dbReference>
<evidence type="ECO:0000313" key="1">
    <source>
        <dbReference type="EMBL" id="OBS02098.1"/>
    </source>
</evidence>
<accession>A0A1A6BIE0</accession>
<protein>
    <submittedName>
        <fullName evidence="1">Uncharacterized protein</fullName>
    </submittedName>
</protein>
<proteinExistence type="predicted"/>
<reference evidence="1 2" key="1">
    <citation type="submission" date="2016-06" db="EMBL/GenBank/DDBJ databases">
        <authorList>
            <person name="Kjaerup R.B."/>
            <person name="Dalgaard T.S."/>
            <person name="Juul-Madsen H.R."/>
        </authorList>
    </citation>
    <scope>NUCLEOTIDE SEQUENCE [LARGE SCALE GENOMIC DNA]</scope>
    <source>
        <strain evidence="1 2">1245752.6</strain>
    </source>
</reference>
<dbReference type="AlphaFoldDB" id="A0A1A6BIE0"/>
<organism evidence="1 2">
    <name type="scientific">Mycobacterium gordonae</name>
    <dbReference type="NCBI Taxonomy" id="1778"/>
    <lineage>
        <taxon>Bacteria</taxon>
        <taxon>Bacillati</taxon>
        <taxon>Actinomycetota</taxon>
        <taxon>Actinomycetes</taxon>
        <taxon>Mycobacteriales</taxon>
        <taxon>Mycobacteriaceae</taxon>
        <taxon>Mycobacterium</taxon>
    </lineage>
</organism>
<comment type="caution">
    <text evidence="1">The sequence shown here is derived from an EMBL/GenBank/DDBJ whole genome shotgun (WGS) entry which is preliminary data.</text>
</comment>
<name>A0A1A6BIE0_MYCGO</name>
<dbReference type="OrthoDB" id="3540641at2"/>
<sequence length="157" mass="17708">MTISSELVPVNLTESERKFTRQALHEWQNTAAWKPFPIQVLGLSAWSEFDELTDRLAQAVTGCQSLSVLDWARVLYLTECSWASSFVGAALDFSTVSGSTDTEALGLLRGLQRKMGGMTYTDALFPGRGRHRPVEEWKRESEKIIEEQRGRRYPPGL</sequence>